<dbReference type="Pfam" id="PF00301">
    <property type="entry name" value="Rubredoxin"/>
    <property type="match status" value="1"/>
</dbReference>
<dbReference type="EMBL" id="SOBT01000009">
    <property type="protein sequence ID" value="TDU28987.1"/>
    <property type="molecule type" value="Genomic_DNA"/>
</dbReference>
<evidence type="ECO:0000256" key="1">
    <source>
        <dbReference type="ARBA" id="ARBA00004429"/>
    </source>
</evidence>
<dbReference type="GO" id="GO:0005506">
    <property type="term" value="F:iron ion binding"/>
    <property type="evidence" value="ECO:0007669"/>
    <property type="project" value="InterPro"/>
</dbReference>
<protein>
    <submittedName>
        <fullName evidence="16">Alkane 1-monooxygenase</fullName>
    </submittedName>
</protein>
<dbReference type="GO" id="GO:0006629">
    <property type="term" value="P:lipid metabolic process"/>
    <property type="evidence" value="ECO:0007669"/>
    <property type="project" value="InterPro"/>
</dbReference>
<dbReference type="Gene3D" id="2.20.28.10">
    <property type="match status" value="1"/>
</dbReference>
<comment type="subcellular location">
    <subcellularLocation>
        <location evidence="1">Cell inner membrane</location>
        <topology evidence="1">Multi-pass membrane protein</topology>
    </subcellularLocation>
</comment>
<reference evidence="16 17" key="1">
    <citation type="submission" date="2019-03" db="EMBL/GenBank/DDBJ databases">
        <title>Genomic Encyclopedia of Type Strains, Phase IV (KMG-IV): sequencing the most valuable type-strain genomes for metagenomic binning, comparative biology and taxonomic classification.</title>
        <authorList>
            <person name="Goeker M."/>
        </authorList>
    </citation>
    <scope>NUCLEOTIDE SEQUENCE [LARGE SCALE GENOMIC DNA]</scope>
    <source>
        <strain evidence="16 17">DSM 26377</strain>
    </source>
</reference>
<evidence type="ECO:0000256" key="10">
    <source>
        <dbReference type="ARBA" id="ARBA00023002"/>
    </source>
</evidence>
<evidence type="ECO:0000256" key="6">
    <source>
        <dbReference type="ARBA" id="ARBA00022692"/>
    </source>
</evidence>
<dbReference type="InterPro" id="IPR024935">
    <property type="entry name" value="Rubredoxin_dom"/>
</dbReference>
<keyword evidence="6 14" id="KW-0812">Transmembrane</keyword>
<dbReference type="PROSITE" id="PS00202">
    <property type="entry name" value="RUBREDOXIN"/>
    <property type="match status" value="1"/>
</dbReference>
<feature type="transmembrane region" description="Helical" evidence="14">
    <location>
        <begin position="49"/>
        <end position="71"/>
    </location>
</feature>
<comment type="similarity">
    <text evidence="2">Belongs to the fatty acid desaturase type 1 family. AlkB subfamily.</text>
</comment>
<evidence type="ECO:0000256" key="3">
    <source>
        <dbReference type="ARBA" id="ARBA00022448"/>
    </source>
</evidence>
<accession>A0A4S3K2G5</accession>
<organism evidence="16 17">
    <name type="scientific">Panacagrimonas perspica</name>
    <dbReference type="NCBI Taxonomy" id="381431"/>
    <lineage>
        <taxon>Bacteria</taxon>
        <taxon>Pseudomonadati</taxon>
        <taxon>Pseudomonadota</taxon>
        <taxon>Gammaproteobacteria</taxon>
        <taxon>Nevskiales</taxon>
        <taxon>Nevskiaceae</taxon>
        <taxon>Panacagrimonas</taxon>
    </lineage>
</organism>
<dbReference type="InterPro" id="IPR018527">
    <property type="entry name" value="Rubredoxin_Fe_BS"/>
</dbReference>
<comment type="caution">
    <text evidence="16">The sequence shown here is derived from an EMBL/GenBank/DDBJ whole genome shotgun (WGS) entry which is preliminary data.</text>
</comment>
<feature type="transmembrane region" description="Helical" evidence="14">
    <location>
        <begin position="91"/>
        <end position="115"/>
    </location>
</feature>
<keyword evidence="3" id="KW-0813">Transport</keyword>
<dbReference type="Pfam" id="PF00487">
    <property type="entry name" value="FA_desaturase"/>
    <property type="match status" value="1"/>
</dbReference>
<keyword evidence="11" id="KW-0408">Iron</keyword>
<dbReference type="SUPFAM" id="SSF57802">
    <property type="entry name" value="Rubredoxin-like"/>
    <property type="match status" value="1"/>
</dbReference>
<dbReference type="PROSITE" id="PS50903">
    <property type="entry name" value="RUBREDOXIN_LIKE"/>
    <property type="match status" value="1"/>
</dbReference>
<feature type="domain" description="Rubredoxin-like" evidence="15">
    <location>
        <begin position="423"/>
        <end position="475"/>
    </location>
</feature>
<evidence type="ECO:0000259" key="15">
    <source>
        <dbReference type="PROSITE" id="PS50903"/>
    </source>
</evidence>
<keyword evidence="10" id="KW-0560">Oxidoreductase</keyword>
<evidence type="ECO:0000256" key="9">
    <source>
        <dbReference type="ARBA" id="ARBA00022989"/>
    </source>
</evidence>
<keyword evidence="17" id="KW-1185">Reference proteome</keyword>
<evidence type="ECO:0000256" key="11">
    <source>
        <dbReference type="ARBA" id="ARBA00023004"/>
    </source>
</evidence>
<dbReference type="GO" id="GO:0005886">
    <property type="term" value="C:plasma membrane"/>
    <property type="evidence" value="ECO:0007669"/>
    <property type="project" value="UniProtKB-SubCell"/>
</dbReference>
<evidence type="ECO:0000256" key="2">
    <source>
        <dbReference type="ARBA" id="ARBA00010823"/>
    </source>
</evidence>
<dbReference type="CDD" id="cd03512">
    <property type="entry name" value="Alkane-hydroxylase"/>
    <property type="match status" value="1"/>
</dbReference>
<keyword evidence="9 14" id="KW-1133">Transmembrane helix</keyword>
<dbReference type="InterPro" id="IPR005804">
    <property type="entry name" value="FA_desaturase_dom"/>
</dbReference>
<evidence type="ECO:0000256" key="8">
    <source>
        <dbReference type="ARBA" id="ARBA00022982"/>
    </source>
</evidence>
<dbReference type="RefSeq" id="WP_136249387.1">
    <property type="nucleotide sequence ID" value="NZ_MWIN01000018.1"/>
</dbReference>
<dbReference type="OrthoDB" id="4759734at2"/>
<keyword evidence="13 14" id="KW-0472">Membrane</keyword>
<evidence type="ECO:0000256" key="5">
    <source>
        <dbReference type="ARBA" id="ARBA00022519"/>
    </source>
</evidence>
<dbReference type="PANTHER" id="PTHR38674">
    <property type="entry name" value="ALKANE 1-MONOOXYGENASE 1"/>
    <property type="match status" value="1"/>
</dbReference>
<dbReference type="PANTHER" id="PTHR38674:SF1">
    <property type="entry name" value="ALKANE 1-MONOOXYGENASE 1"/>
    <property type="match status" value="1"/>
</dbReference>
<feature type="transmembrane region" description="Helical" evidence="14">
    <location>
        <begin position="260"/>
        <end position="278"/>
    </location>
</feature>
<keyword evidence="7" id="KW-0479">Metal-binding</keyword>
<keyword evidence="12 16" id="KW-0503">Monooxygenase</keyword>
<keyword evidence="4" id="KW-1003">Cell membrane</keyword>
<evidence type="ECO:0000256" key="14">
    <source>
        <dbReference type="SAM" id="Phobius"/>
    </source>
</evidence>
<evidence type="ECO:0000313" key="16">
    <source>
        <dbReference type="EMBL" id="TDU28987.1"/>
    </source>
</evidence>
<name>A0A4S3K2G5_9GAMM</name>
<evidence type="ECO:0000256" key="4">
    <source>
        <dbReference type="ARBA" id="ARBA00022475"/>
    </source>
</evidence>
<feature type="transmembrane region" description="Helical" evidence="14">
    <location>
        <begin position="23"/>
        <end position="43"/>
    </location>
</feature>
<evidence type="ECO:0000256" key="13">
    <source>
        <dbReference type="ARBA" id="ARBA00023136"/>
    </source>
</evidence>
<dbReference type="InterPro" id="IPR033885">
    <property type="entry name" value="AlkB/XylM"/>
</dbReference>
<dbReference type="CDD" id="cd00730">
    <property type="entry name" value="rubredoxin"/>
    <property type="match status" value="1"/>
</dbReference>
<feature type="transmembrane region" description="Helical" evidence="14">
    <location>
        <begin position="121"/>
        <end position="142"/>
    </location>
</feature>
<evidence type="ECO:0000313" key="17">
    <source>
        <dbReference type="Proteomes" id="UP000295341"/>
    </source>
</evidence>
<dbReference type="PRINTS" id="PR00163">
    <property type="entry name" value="RUBREDOXIN"/>
</dbReference>
<keyword evidence="8" id="KW-0249">Electron transport</keyword>
<proteinExistence type="inferred from homology"/>
<evidence type="ECO:0000256" key="7">
    <source>
        <dbReference type="ARBA" id="ARBA00022723"/>
    </source>
</evidence>
<dbReference type="InterPro" id="IPR024934">
    <property type="entry name" value="Rubredoxin-like_dom"/>
</dbReference>
<gene>
    <name evidence="16" type="ORF">DFR24_3369</name>
</gene>
<dbReference type="GO" id="GO:0004497">
    <property type="term" value="F:monooxygenase activity"/>
    <property type="evidence" value="ECO:0007669"/>
    <property type="project" value="UniProtKB-KW"/>
</dbReference>
<keyword evidence="5" id="KW-0997">Cell inner membrane</keyword>
<evidence type="ECO:0000256" key="12">
    <source>
        <dbReference type="ARBA" id="ARBA00023033"/>
    </source>
</evidence>
<sequence>MNTRSDTLPLSAAGTTWRDPKRYAWPLVPLWILTPVLSIYLAIVTGQAAWYWLTVVLTYFVFPILDLDVLIGRDTRNPPEGAVPRLEADRYYTWLLYLTVPCHYIALFAGAWAVGTQQMSVLSYIGVAWSCGLMNGFAIATAHELGHKKSSTERWMAKLSLATGFYGQYMIDHNRGHHRDVATPEDSGSARFGEGFWEFMILRQVPHSDFVRPWQLEKERLARKGKGPWTLQNEFLQPALISLAVYSLITWMYGWVVVPYLLGGAFITYLFLALADYIEHYGLLRDKLPNGRYAHVRPEHSWNTDHVASNIIFWNVQRHSDHHAWPTRRYQSLRSFRNLPQMPTGYPGMFGIALFWPLWKWIMVPRVLAIHGHDLTKMNVHPGRREALMRQYHRPVAAPVAETAEASEHRPQGHVVAASAGLAPRYQCPGCGYVYDEARGDTQQGFLPGTPWARVPSVWQCPDCAVRDKADFFRVDRP</sequence>
<dbReference type="AlphaFoldDB" id="A0A4S3K2G5"/>
<dbReference type="Proteomes" id="UP000295341">
    <property type="component" value="Unassembled WGS sequence"/>
</dbReference>